<keyword evidence="2" id="KW-1133">Transmembrane helix</keyword>
<name>A0AAU8GU50_9BACT</name>
<evidence type="ECO:0000259" key="3">
    <source>
        <dbReference type="Pfam" id="PF00899"/>
    </source>
</evidence>
<dbReference type="CDD" id="cd00757">
    <property type="entry name" value="ThiF_MoeB_HesA_family"/>
    <property type="match status" value="1"/>
</dbReference>
<comment type="similarity">
    <text evidence="1">Belongs to the HesA/MoeB/ThiF family.</text>
</comment>
<dbReference type="PANTHER" id="PTHR10953:SF102">
    <property type="entry name" value="ADENYLYLTRANSFERASE AND SULFURTRANSFERASE MOCS3"/>
    <property type="match status" value="1"/>
</dbReference>
<dbReference type="KEGG" id="taut:V4D30_05495"/>
<dbReference type="NCBIfam" id="NF004281">
    <property type="entry name" value="PRK05690.1"/>
    <property type="match status" value="1"/>
</dbReference>
<accession>A0AAU8GU50</accession>
<evidence type="ECO:0000313" key="4">
    <source>
        <dbReference type="EMBL" id="XCH45786.1"/>
    </source>
</evidence>
<dbReference type="InterPro" id="IPR045886">
    <property type="entry name" value="ThiF/MoeB/HesA"/>
</dbReference>
<keyword evidence="2" id="KW-0812">Transmembrane</keyword>
<dbReference type="Gene3D" id="3.40.50.720">
    <property type="entry name" value="NAD(P)-binding Rossmann-like Domain"/>
    <property type="match status" value="1"/>
</dbReference>
<proteinExistence type="inferred from homology"/>
<sequence length="253" mass="28074">MVTARLSSGEQILSRLNLLRYDRQIILPQIGVEGQRKLRESKVLIIGAGGLGSVVAYWLACSGIGYIGIIDPDTVQLSNLQRQILHNEEHIGMPKVISAMITLRKINSEIEILPYPDEIYKKNALDYIKSYDVVVACPDNFKTRKILNDACFKMSKPLVIGAVSEFEGQVFDIIPPYGPCYNCIFEEAEDEKTSRGILAPVAGVIGSIQAVEAIKILIGFGELLHGRMIIYNALNGVFRDVKFSKNPSCRICK</sequence>
<feature type="domain" description="THIF-type NAD/FAD binding fold" evidence="3">
    <location>
        <begin position="21"/>
        <end position="250"/>
    </location>
</feature>
<evidence type="ECO:0000256" key="1">
    <source>
        <dbReference type="ARBA" id="ARBA00009919"/>
    </source>
</evidence>
<gene>
    <name evidence="4" type="ORF">V4D30_05495</name>
</gene>
<dbReference type="AlphaFoldDB" id="A0AAU8GU50"/>
<dbReference type="SUPFAM" id="SSF69572">
    <property type="entry name" value="Activating enzymes of the ubiquitin-like proteins"/>
    <property type="match status" value="1"/>
</dbReference>
<protein>
    <submittedName>
        <fullName evidence="4">HesA/MoeB/ThiF family protein</fullName>
    </submittedName>
</protein>
<dbReference type="Pfam" id="PF00899">
    <property type="entry name" value="ThiF"/>
    <property type="match status" value="1"/>
</dbReference>
<dbReference type="EMBL" id="CP144373">
    <property type="protein sequence ID" value="XCH45786.1"/>
    <property type="molecule type" value="Genomic_DNA"/>
</dbReference>
<feature type="transmembrane region" description="Helical" evidence="2">
    <location>
        <begin position="43"/>
        <end position="69"/>
    </location>
</feature>
<dbReference type="RefSeq" id="WP_353683328.1">
    <property type="nucleotide sequence ID" value="NZ_CP144373.1"/>
</dbReference>
<evidence type="ECO:0000256" key="2">
    <source>
        <dbReference type="SAM" id="Phobius"/>
    </source>
</evidence>
<dbReference type="InterPro" id="IPR000594">
    <property type="entry name" value="ThiF_NAD_FAD-bd"/>
</dbReference>
<dbReference type="FunFam" id="3.40.50.720:FF:000080">
    <property type="entry name" value="Thiazole biosynthesis adenylyltransferase ThiF"/>
    <property type="match status" value="1"/>
</dbReference>
<organism evidence="4">
    <name type="scientific">Thermodesulfovibrio autotrophicus</name>
    <dbReference type="NCBI Taxonomy" id="3118333"/>
    <lineage>
        <taxon>Bacteria</taxon>
        <taxon>Pseudomonadati</taxon>
        <taxon>Nitrospirota</taxon>
        <taxon>Thermodesulfovibrionia</taxon>
        <taxon>Thermodesulfovibrionales</taxon>
        <taxon>Thermodesulfovibrionaceae</taxon>
        <taxon>Thermodesulfovibrio</taxon>
    </lineage>
</organism>
<dbReference type="GO" id="GO:0004792">
    <property type="term" value="F:thiosulfate-cyanide sulfurtransferase activity"/>
    <property type="evidence" value="ECO:0007669"/>
    <property type="project" value="TreeGrafter"/>
</dbReference>
<dbReference type="GO" id="GO:0016779">
    <property type="term" value="F:nucleotidyltransferase activity"/>
    <property type="evidence" value="ECO:0007669"/>
    <property type="project" value="TreeGrafter"/>
</dbReference>
<reference evidence="4" key="1">
    <citation type="submission" date="2024-01" db="EMBL/GenBank/DDBJ databases">
        <title>The first autotrophic representatives of the genus Thermodesulfovibrio.</title>
        <authorList>
            <person name="Maltseva A.I."/>
            <person name="Elcheninov A.G."/>
            <person name="Kublanov I.V."/>
            <person name="Lebedinsky A.V."/>
            <person name="Frolov E.N."/>
        </authorList>
    </citation>
    <scope>NUCLEOTIDE SEQUENCE</scope>
    <source>
        <strain evidence="4">3907-1M</strain>
    </source>
</reference>
<dbReference type="InterPro" id="IPR035985">
    <property type="entry name" value="Ubiquitin-activating_enz"/>
</dbReference>
<keyword evidence="2" id="KW-0472">Membrane</keyword>
<dbReference type="GO" id="GO:0008146">
    <property type="term" value="F:sulfotransferase activity"/>
    <property type="evidence" value="ECO:0007669"/>
    <property type="project" value="TreeGrafter"/>
</dbReference>
<dbReference type="GO" id="GO:0005829">
    <property type="term" value="C:cytosol"/>
    <property type="evidence" value="ECO:0007669"/>
    <property type="project" value="TreeGrafter"/>
</dbReference>
<dbReference type="GO" id="GO:0008641">
    <property type="term" value="F:ubiquitin-like modifier activating enzyme activity"/>
    <property type="evidence" value="ECO:0007669"/>
    <property type="project" value="InterPro"/>
</dbReference>
<dbReference type="PANTHER" id="PTHR10953">
    <property type="entry name" value="UBIQUITIN-ACTIVATING ENZYME E1"/>
    <property type="match status" value="1"/>
</dbReference>